<evidence type="ECO:0000259" key="15">
    <source>
        <dbReference type="PROSITE" id="PS50071"/>
    </source>
</evidence>
<dbReference type="SMART" id="SM00389">
    <property type="entry name" value="HOX"/>
    <property type="match status" value="1"/>
</dbReference>
<feature type="compositionally biased region" description="Low complexity" evidence="14">
    <location>
        <begin position="182"/>
        <end position="196"/>
    </location>
</feature>
<keyword evidence="5 12" id="KW-0371">Homeobox</keyword>
<feature type="domain" description="Homeobox" evidence="15">
    <location>
        <begin position="50"/>
        <end position="110"/>
    </location>
</feature>
<feature type="compositionally biased region" description="Low complexity" evidence="14">
    <location>
        <begin position="249"/>
        <end position="277"/>
    </location>
</feature>
<feature type="compositionally biased region" description="Low complexity" evidence="14">
    <location>
        <begin position="210"/>
        <end position="223"/>
    </location>
</feature>
<dbReference type="GO" id="GO:0005634">
    <property type="term" value="C:nucleus"/>
    <property type="evidence" value="ECO:0007669"/>
    <property type="project" value="UniProtKB-SubCell"/>
</dbReference>
<evidence type="ECO:0000256" key="6">
    <source>
        <dbReference type="ARBA" id="ARBA00023163"/>
    </source>
</evidence>
<feature type="compositionally biased region" description="Basic and acidic residues" evidence="14">
    <location>
        <begin position="109"/>
        <end position="119"/>
    </location>
</feature>
<dbReference type="Proteomes" id="UP000075880">
    <property type="component" value="Unassembled WGS sequence"/>
</dbReference>
<dbReference type="GO" id="GO:0000981">
    <property type="term" value="F:DNA-binding transcription factor activity, RNA polymerase II-specific"/>
    <property type="evidence" value="ECO:0007669"/>
    <property type="project" value="InterPro"/>
</dbReference>
<evidence type="ECO:0000313" key="17">
    <source>
        <dbReference type="Proteomes" id="UP000075880"/>
    </source>
</evidence>
<evidence type="ECO:0000256" key="4">
    <source>
        <dbReference type="ARBA" id="ARBA00023125"/>
    </source>
</evidence>
<organism evidence="16 17">
    <name type="scientific">Anopheles atroparvus</name>
    <name type="common">European mosquito</name>
    <dbReference type="NCBI Taxonomy" id="41427"/>
    <lineage>
        <taxon>Eukaryota</taxon>
        <taxon>Metazoa</taxon>
        <taxon>Ecdysozoa</taxon>
        <taxon>Arthropoda</taxon>
        <taxon>Hexapoda</taxon>
        <taxon>Insecta</taxon>
        <taxon>Pterygota</taxon>
        <taxon>Neoptera</taxon>
        <taxon>Endopterygota</taxon>
        <taxon>Diptera</taxon>
        <taxon>Nematocera</taxon>
        <taxon>Culicoidea</taxon>
        <taxon>Culicidae</taxon>
        <taxon>Anophelinae</taxon>
        <taxon>Anopheles</taxon>
    </lineage>
</organism>
<evidence type="ECO:0000313" key="16">
    <source>
        <dbReference type="EnsemblMetazoa" id="ENSAATROPP007196"/>
    </source>
</evidence>
<dbReference type="InterPro" id="IPR050649">
    <property type="entry name" value="Paired_Homeobox_TFs"/>
</dbReference>
<dbReference type="GO" id="GO:0000977">
    <property type="term" value="F:RNA polymerase II transcription regulatory region sequence-specific DNA binding"/>
    <property type="evidence" value="ECO:0007669"/>
    <property type="project" value="TreeGrafter"/>
</dbReference>
<evidence type="ECO:0000256" key="5">
    <source>
        <dbReference type="ARBA" id="ARBA00023155"/>
    </source>
</evidence>
<dbReference type="AlphaFoldDB" id="A0AAG5D7S0"/>
<protein>
    <recommendedName>
        <fullName evidence="10">Dorsal root ganglia homeobox protein</fullName>
    </recommendedName>
    <alternativeName>
        <fullName evidence="11">Paired-related homeobox protein-like 1</fullName>
    </alternativeName>
</protein>
<evidence type="ECO:0000256" key="9">
    <source>
        <dbReference type="ARBA" id="ARBA00064347"/>
    </source>
</evidence>
<evidence type="ECO:0000256" key="8">
    <source>
        <dbReference type="ARBA" id="ARBA00058719"/>
    </source>
</evidence>
<evidence type="ECO:0000256" key="12">
    <source>
        <dbReference type="PROSITE-ProRule" id="PRU00108"/>
    </source>
</evidence>
<reference evidence="16" key="1">
    <citation type="submission" date="2024-04" db="UniProtKB">
        <authorList>
            <consortium name="EnsemblMetazoa"/>
        </authorList>
    </citation>
    <scope>IDENTIFICATION</scope>
    <source>
        <strain evidence="16">EBRO</strain>
    </source>
</reference>
<evidence type="ECO:0000256" key="2">
    <source>
        <dbReference type="ARBA" id="ARBA00022473"/>
    </source>
</evidence>
<comment type="subcellular location">
    <subcellularLocation>
        <location evidence="1 12 13">Nucleus</location>
    </subcellularLocation>
</comment>
<name>A0AAG5D7S0_ANOAO</name>
<feature type="region of interest" description="Disordered" evidence="14">
    <location>
        <begin position="109"/>
        <end position="277"/>
    </location>
</feature>
<keyword evidence="4 12" id="KW-0238">DNA-binding</keyword>
<comment type="function">
    <text evidence="8">Transcription factor required for the formation of correct projections from nociceptive sensory neurons to the dorsal horn of the spinal cord and normal perception of pain.</text>
</comment>
<evidence type="ECO:0000256" key="13">
    <source>
        <dbReference type="RuleBase" id="RU000682"/>
    </source>
</evidence>
<keyword evidence="6" id="KW-0804">Transcription</keyword>
<keyword evidence="3" id="KW-0805">Transcription regulation</keyword>
<dbReference type="PROSITE" id="PS00027">
    <property type="entry name" value="HOMEOBOX_1"/>
    <property type="match status" value="1"/>
</dbReference>
<dbReference type="Gene3D" id="1.10.10.60">
    <property type="entry name" value="Homeodomain-like"/>
    <property type="match status" value="1"/>
</dbReference>
<dbReference type="PANTHER" id="PTHR24329">
    <property type="entry name" value="HOMEOBOX PROTEIN ARISTALESS"/>
    <property type="match status" value="1"/>
</dbReference>
<keyword evidence="2" id="KW-0217">Developmental protein</keyword>
<dbReference type="FunFam" id="1.10.10.60:FF:000126">
    <property type="entry name" value="dorsal root ganglia homeobox protein-like"/>
    <property type="match status" value="1"/>
</dbReference>
<accession>A0AAG5D7S0</accession>
<dbReference type="CDD" id="cd00086">
    <property type="entry name" value="homeodomain"/>
    <property type="match status" value="1"/>
</dbReference>
<dbReference type="InterPro" id="IPR009057">
    <property type="entry name" value="Homeodomain-like_sf"/>
</dbReference>
<evidence type="ECO:0000256" key="1">
    <source>
        <dbReference type="ARBA" id="ARBA00004123"/>
    </source>
</evidence>
<feature type="DNA-binding region" description="Homeobox" evidence="12">
    <location>
        <begin position="52"/>
        <end position="111"/>
    </location>
</feature>
<feature type="compositionally biased region" description="Basic and acidic residues" evidence="14">
    <location>
        <begin position="136"/>
        <end position="146"/>
    </location>
</feature>
<dbReference type="Pfam" id="PF00046">
    <property type="entry name" value="Homeodomain"/>
    <property type="match status" value="1"/>
</dbReference>
<dbReference type="InterPro" id="IPR017970">
    <property type="entry name" value="Homeobox_CS"/>
</dbReference>
<evidence type="ECO:0000256" key="7">
    <source>
        <dbReference type="ARBA" id="ARBA00023242"/>
    </source>
</evidence>
<evidence type="ECO:0000256" key="11">
    <source>
        <dbReference type="ARBA" id="ARBA00078248"/>
    </source>
</evidence>
<evidence type="ECO:0000256" key="3">
    <source>
        <dbReference type="ARBA" id="ARBA00023015"/>
    </source>
</evidence>
<dbReference type="PROSITE" id="PS50071">
    <property type="entry name" value="HOMEOBOX_2"/>
    <property type="match status" value="1"/>
</dbReference>
<dbReference type="PANTHER" id="PTHR24329:SF337">
    <property type="entry name" value="ARISTALESS RELATED HOMEOBOX"/>
    <property type="match status" value="1"/>
</dbReference>
<proteinExistence type="predicted"/>
<comment type="subunit">
    <text evidence="9">Interacts with RGMB.</text>
</comment>
<evidence type="ECO:0000256" key="10">
    <source>
        <dbReference type="ARBA" id="ARBA00070091"/>
    </source>
</evidence>
<feature type="compositionally biased region" description="Polar residues" evidence="14">
    <location>
        <begin position="231"/>
        <end position="248"/>
    </location>
</feature>
<dbReference type="InterPro" id="IPR001356">
    <property type="entry name" value="HD"/>
</dbReference>
<keyword evidence="17" id="KW-1185">Reference proteome</keyword>
<dbReference type="EnsemblMetazoa" id="ENSAATROPT008014">
    <property type="protein sequence ID" value="ENSAATROPP007196"/>
    <property type="gene ID" value="ENSAATROPG006541"/>
</dbReference>
<evidence type="ECO:0000256" key="14">
    <source>
        <dbReference type="SAM" id="MobiDB-lite"/>
    </source>
</evidence>
<sequence length="277" mass="30304">MFCYHCPPSLHPAGPHPPRLPTLEYPFAPTHPYTSYSYHPAIHDESFVRRKQRRNRTTFTLQQLEELETAFAQTHYPDVFTREDLAMKINLTEARVQVWFQNRRAKWRKAERLKEEQRKRGGSGGADGTDSQLMSDKLDTDSRDSSPDITGDADDDDMRSSSVPPMSPRVDSEPERPGSSTQLNSAHSLSQSASNSAGTPSPGFKFGQYSAPSPAPSASADSPIEVGGPISLTTTSRTPPNASPNHVASSSSMSGLSTVTTTPSFSSHSIFGSFSER</sequence>
<dbReference type="SUPFAM" id="SSF46689">
    <property type="entry name" value="Homeodomain-like"/>
    <property type="match status" value="1"/>
</dbReference>
<keyword evidence="7 12" id="KW-0539">Nucleus</keyword>